<keyword evidence="2" id="KW-1185">Reference proteome</keyword>
<gene>
    <name evidence="1" type="ORF">FO442_07745</name>
</gene>
<sequence length="78" mass="8814">MKKKKLNLIQENEKLKGGFSVLSHEKLKKITGGIIVNDTCTNKEYKACRDNLNRSFCTNIHVESCIDTQNAGVCRTIE</sequence>
<dbReference type="EMBL" id="VLPL01000003">
    <property type="protein sequence ID" value="TSJ45638.1"/>
    <property type="molecule type" value="Genomic_DNA"/>
</dbReference>
<accession>A0A556N0T4</accession>
<reference evidence="1 2" key="1">
    <citation type="submission" date="2019-07" db="EMBL/GenBank/DDBJ databases">
        <authorList>
            <person name="Huq M.A."/>
        </authorList>
    </citation>
    <scope>NUCLEOTIDE SEQUENCE [LARGE SCALE GENOMIC DNA]</scope>
    <source>
        <strain evidence="1 2">MAH-3</strain>
    </source>
</reference>
<evidence type="ECO:0000313" key="1">
    <source>
        <dbReference type="EMBL" id="TSJ45638.1"/>
    </source>
</evidence>
<proteinExistence type="predicted"/>
<comment type="caution">
    <text evidence="1">The sequence shown here is derived from an EMBL/GenBank/DDBJ whole genome shotgun (WGS) entry which is preliminary data.</text>
</comment>
<dbReference type="RefSeq" id="WP_144332595.1">
    <property type="nucleotide sequence ID" value="NZ_VLPL01000003.1"/>
</dbReference>
<dbReference type="Proteomes" id="UP000316008">
    <property type="component" value="Unassembled WGS sequence"/>
</dbReference>
<dbReference type="AlphaFoldDB" id="A0A556N0T4"/>
<name>A0A556N0T4_9FLAO</name>
<organism evidence="1 2">
    <name type="scientific">Fluviicola chungangensis</name>
    <dbReference type="NCBI Taxonomy" id="2597671"/>
    <lineage>
        <taxon>Bacteria</taxon>
        <taxon>Pseudomonadati</taxon>
        <taxon>Bacteroidota</taxon>
        <taxon>Flavobacteriia</taxon>
        <taxon>Flavobacteriales</taxon>
        <taxon>Crocinitomicaceae</taxon>
        <taxon>Fluviicola</taxon>
    </lineage>
</organism>
<protein>
    <submittedName>
        <fullName evidence="1">Uncharacterized protein</fullName>
    </submittedName>
</protein>
<evidence type="ECO:0000313" key="2">
    <source>
        <dbReference type="Proteomes" id="UP000316008"/>
    </source>
</evidence>